<keyword evidence="3" id="KW-1185">Reference proteome</keyword>
<feature type="transmembrane region" description="Helical" evidence="1">
    <location>
        <begin position="119"/>
        <end position="142"/>
    </location>
</feature>
<feature type="transmembrane region" description="Helical" evidence="1">
    <location>
        <begin position="163"/>
        <end position="183"/>
    </location>
</feature>
<reference evidence="2" key="1">
    <citation type="submission" date="2021-11" db="EMBL/GenBank/DDBJ databases">
        <authorList>
            <person name="Qingchun L."/>
            <person name="Dong Z."/>
            <person name="Zongwei Q."/>
            <person name="Jia Z."/>
            <person name="Duotao L."/>
        </authorList>
    </citation>
    <scope>NUCLEOTIDE SEQUENCE</scope>
    <source>
        <strain evidence="2">WLY-B-L2</strain>
    </source>
</reference>
<feature type="transmembrane region" description="Helical" evidence="1">
    <location>
        <begin position="189"/>
        <end position="206"/>
    </location>
</feature>
<keyword evidence="1" id="KW-0812">Transmembrane</keyword>
<gene>
    <name evidence="2" type="ORF">LN736_11255</name>
</gene>
<evidence type="ECO:0000313" key="3">
    <source>
        <dbReference type="Proteomes" id="UP001165422"/>
    </source>
</evidence>
<keyword evidence="1" id="KW-1133">Transmembrane helix</keyword>
<dbReference type="InterPro" id="IPR032479">
    <property type="entry name" value="DUF5058"/>
</dbReference>
<dbReference type="RefSeq" id="WP_150356092.1">
    <property type="nucleotide sequence ID" value="NZ_JAJJPB010000013.1"/>
</dbReference>
<evidence type="ECO:0000256" key="1">
    <source>
        <dbReference type="SAM" id="Phobius"/>
    </source>
</evidence>
<protein>
    <submittedName>
        <fullName evidence="2">DUF5058 family protein</fullName>
    </submittedName>
</protein>
<keyword evidence="1" id="KW-0472">Membrane</keyword>
<sequence length="235" mass="25597">MNLKYIMDSPGLWIASCFTVIAVAVQSVIFLKAALKEAKRIKIPKDKYVSGIRSAIITSIGPSLSPAIILISLITVIGAPTTWMRLSDVGAARTELSMVTLASGLLGVSPSSVGFGMKAFSYSVWGMALNDLGWLLVALFLTHRMSKGVKILYSKYDPKWIKLLMFGASIGLFAFLLSSQLVTNTGFKVDFLVAAFISGITMLIMLKLFKRHQRLKELSLGIAMLVGMLVTHAIY</sequence>
<dbReference type="Proteomes" id="UP001165422">
    <property type="component" value="Unassembled WGS sequence"/>
</dbReference>
<name>A0ABS8N6J1_9CLOT</name>
<dbReference type="Pfam" id="PF16481">
    <property type="entry name" value="DUF5058"/>
    <property type="match status" value="1"/>
</dbReference>
<organism evidence="2 3">
    <name type="scientific">Clostridium aromativorans</name>
    <dbReference type="NCBI Taxonomy" id="2836848"/>
    <lineage>
        <taxon>Bacteria</taxon>
        <taxon>Bacillati</taxon>
        <taxon>Bacillota</taxon>
        <taxon>Clostridia</taxon>
        <taxon>Eubacteriales</taxon>
        <taxon>Clostridiaceae</taxon>
        <taxon>Clostridium</taxon>
    </lineage>
</organism>
<dbReference type="EMBL" id="JAJJPB010000013">
    <property type="protein sequence ID" value="MCC9295434.1"/>
    <property type="molecule type" value="Genomic_DNA"/>
</dbReference>
<feature type="transmembrane region" description="Helical" evidence="1">
    <location>
        <begin position="56"/>
        <end position="79"/>
    </location>
</feature>
<proteinExistence type="predicted"/>
<evidence type="ECO:0000313" key="2">
    <source>
        <dbReference type="EMBL" id="MCC9295434.1"/>
    </source>
</evidence>
<accession>A0ABS8N6J1</accession>
<comment type="caution">
    <text evidence="2">The sequence shown here is derived from an EMBL/GenBank/DDBJ whole genome shotgun (WGS) entry which is preliminary data.</text>
</comment>
<feature type="transmembrane region" description="Helical" evidence="1">
    <location>
        <begin position="12"/>
        <end position="35"/>
    </location>
</feature>